<dbReference type="PANTHER" id="PTHR46847:SF1">
    <property type="entry name" value="D-ALLOSE-BINDING PERIPLASMIC PROTEIN-RELATED"/>
    <property type="match status" value="1"/>
</dbReference>
<dbReference type="RefSeq" id="WP_155609611.1">
    <property type="nucleotide sequence ID" value="NZ_WNZW01000001.1"/>
</dbReference>
<evidence type="ECO:0000256" key="1">
    <source>
        <dbReference type="ARBA" id="ARBA00004196"/>
    </source>
</evidence>
<name>A0A7X2YZZ4_9BACL</name>
<dbReference type="GO" id="GO:0030313">
    <property type="term" value="C:cell envelope"/>
    <property type="evidence" value="ECO:0007669"/>
    <property type="project" value="UniProtKB-SubCell"/>
</dbReference>
<dbReference type="SUPFAM" id="SSF53822">
    <property type="entry name" value="Periplasmic binding protein-like I"/>
    <property type="match status" value="1"/>
</dbReference>
<dbReference type="Pfam" id="PF13407">
    <property type="entry name" value="Peripla_BP_4"/>
    <property type="match status" value="1"/>
</dbReference>
<dbReference type="InterPro" id="IPR028082">
    <property type="entry name" value="Peripla_BP_I"/>
</dbReference>
<sequence length="326" mass="35935">MRAARQFLYSQVLPAAVMLFGCLIFEGCQSAATTDVKSPSIKVAAASEDEAPRYTFGIIYPVAHLFYEEITRLAEEAAAPHSIRLIVKAPESFSADQQIHMMETMIQQKVDAIAIAPIDASALAPVIDRAVEAGIPVICFESDSPGSRRLSLIGTDNIKAGEQMGQVIRQLHNNKGMLLIESGVQSMKVNQERLEGLLRYLQDHTNIQVLEIRYHGGNSDKALSDLEQMIDDHPHFDSLVSIDLISSSASVLVWKAKGLNRFALSFNMTPEMKEAIRNGQITSVISHHEQEWGRLLIEHLLRAAQGEYVPPFVDTGTQVVQGLSSE</sequence>
<keyword evidence="3" id="KW-0732">Signal</keyword>
<evidence type="ECO:0000313" key="6">
    <source>
        <dbReference type="Proteomes" id="UP000447876"/>
    </source>
</evidence>
<dbReference type="EMBL" id="WNZW01000001">
    <property type="protein sequence ID" value="MUG44209.1"/>
    <property type="molecule type" value="Genomic_DNA"/>
</dbReference>
<dbReference type="Proteomes" id="UP000447876">
    <property type="component" value="Unassembled WGS sequence"/>
</dbReference>
<dbReference type="OrthoDB" id="6196975at2"/>
<dbReference type="AlphaFoldDB" id="A0A7X2YZZ4"/>
<evidence type="ECO:0000259" key="4">
    <source>
        <dbReference type="Pfam" id="PF13407"/>
    </source>
</evidence>
<evidence type="ECO:0000256" key="2">
    <source>
        <dbReference type="ARBA" id="ARBA00007639"/>
    </source>
</evidence>
<evidence type="ECO:0000256" key="3">
    <source>
        <dbReference type="ARBA" id="ARBA00022729"/>
    </source>
</evidence>
<comment type="similarity">
    <text evidence="2">Belongs to the bacterial solute-binding protein 2 family.</text>
</comment>
<dbReference type="Gene3D" id="3.40.50.2300">
    <property type="match status" value="2"/>
</dbReference>
<organism evidence="5 6">
    <name type="scientific">Paenibacillus woosongensis</name>
    <dbReference type="NCBI Taxonomy" id="307580"/>
    <lineage>
        <taxon>Bacteria</taxon>
        <taxon>Bacillati</taxon>
        <taxon>Bacillota</taxon>
        <taxon>Bacilli</taxon>
        <taxon>Bacillales</taxon>
        <taxon>Paenibacillaceae</taxon>
        <taxon>Paenibacillus</taxon>
    </lineage>
</organism>
<feature type="domain" description="Periplasmic binding protein" evidence="4">
    <location>
        <begin position="64"/>
        <end position="307"/>
    </location>
</feature>
<accession>A0A7X2YZZ4</accession>
<gene>
    <name evidence="5" type="ORF">GNP95_04245</name>
</gene>
<evidence type="ECO:0000313" key="5">
    <source>
        <dbReference type="EMBL" id="MUG44209.1"/>
    </source>
</evidence>
<dbReference type="PROSITE" id="PS51257">
    <property type="entry name" value="PROKAR_LIPOPROTEIN"/>
    <property type="match status" value="1"/>
</dbReference>
<reference evidence="5 6" key="1">
    <citation type="submission" date="2019-11" db="EMBL/GenBank/DDBJ databases">
        <title>Draft genome sequences of five Paenibacillus species of dairy origin.</title>
        <authorList>
            <person name="Olajide A.M."/>
            <person name="Chen S."/>
            <person name="Lapointe G."/>
        </authorList>
    </citation>
    <scope>NUCLEOTIDE SEQUENCE [LARGE SCALE GENOMIC DNA]</scope>
    <source>
        <strain evidence="5 6">12CR55</strain>
    </source>
</reference>
<dbReference type="InterPro" id="IPR025997">
    <property type="entry name" value="SBP_2_dom"/>
</dbReference>
<protein>
    <submittedName>
        <fullName evidence="5">Substrate-binding domain-containing protein</fullName>
    </submittedName>
</protein>
<comment type="subcellular location">
    <subcellularLocation>
        <location evidence="1">Cell envelope</location>
    </subcellularLocation>
</comment>
<comment type="caution">
    <text evidence="5">The sequence shown here is derived from an EMBL/GenBank/DDBJ whole genome shotgun (WGS) entry which is preliminary data.</text>
</comment>
<dbReference type="PANTHER" id="PTHR46847">
    <property type="entry name" value="D-ALLOSE-BINDING PERIPLASMIC PROTEIN-RELATED"/>
    <property type="match status" value="1"/>
</dbReference>
<proteinExistence type="inferred from homology"/>
<dbReference type="GO" id="GO:0030246">
    <property type="term" value="F:carbohydrate binding"/>
    <property type="evidence" value="ECO:0007669"/>
    <property type="project" value="UniProtKB-ARBA"/>
</dbReference>